<dbReference type="Pfam" id="PF00989">
    <property type="entry name" value="PAS"/>
    <property type="match status" value="1"/>
</dbReference>
<dbReference type="SUPFAM" id="SSF55874">
    <property type="entry name" value="ATPase domain of HSP90 chaperone/DNA topoisomerase II/histidine kinase"/>
    <property type="match status" value="1"/>
</dbReference>
<feature type="domain" description="PAS" evidence="14">
    <location>
        <begin position="407"/>
        <end position="478"/>
    </location>
</feature>
<dbReference type="SMART" id="SM00091">
    <property type="entry name" value="PAS"/>
    <property type="match status" value="3"/>
</dbReference>
<dbReference type="Pfam" id="PF00512">
    <property type="entry name" value="HisKA"/>
    <property type="match status" value="1"/>
</dbReference>
<name>A0A245ZF06_9SPHN</name>
<gene>
    <name evidence="16" type="primary">fixL_2</name>
    <name evidence="16" type="ORF">SPMU_31770</name>
</gene>
<evidence type="ECO:0000256" key="9">
    <source>
        <dbReference type="ARBA" id="ARBA00059827"/>
    </source>
</evidence>
<feature type="transmembrane region" description="Helical" evidence="12">
    <location>
        <begin position="84"/>
        <end position="104"/>
    </location>
</feature>
<dbReference type="GO" id="GO:0005524">
    <property type="term" value="F:ATP binding"/>
    <property type="evidence" value="ECO:0007669"/>
    <property type="project" value="UniProtKB-KW"/>
</dbReference>
<keyword evidence="3" id="KW-0597">Phosphoprotein</keyword>
<feature type="transmembrane region" description="Helical" evidence="12">
    <location>
        <begin position="162"/>
        <end position="182"/>
    </location>
</feature>
<keyword evidence="5" id="KW-0547">Nucleotide-binding</keyword>
<dbReference type="OrthoDB" id="9789238at2"/>
<feature type="transmembrane region" description="Helical" evidence="12">
    <location>
        <begin position="20"/>
        <end position="43"/>
    </location>
</feature>
<feature type="domain" description="PAS" evidence="14">
    <location>
        <begin position="292"/>
        <end position="343"/>
    </location>
</feature>
<feature type="compositionally biased region" description="Basic and acidic residues" evidence="11">
    <location>
        <begin position="347"/>
        <end position="363"/>
    </location>
</feature>
<dbReference type="GO" id="GO:0006355">
    <property type="term" value="P:regulation of DNA-templated transcription"/>
    <property type="evidence" value="ECO:0007669"/>
    <property type="project" value="InterPro"/>
</dbReference>
<feature type="region of interest" description="Disordered" evidence="11">
    <location>
        <begin position="342"/>
        <end position="363"/>
    </location>
</feature>
<dbReference type="SMART" id="SM00387">
    <property type="entry name" value="HATPase_c"/>
    <property type="match status" value="1"/>
</dbReference>
<dbReference type="Gene3D" id="6.10.250.2580">
    <property type="match status" value="1"/>
</dbReference>
<comment type="catalytic activity">
    <reaction evidence="1">
        <text>ATP + protein L-histidine = ADP + protein N-phospho-L-histidine.</text>
        <dbReference type="EC" id="2.7.13.3"/>
    </reaction>
</comment>
<protein>
    <recommendedName>
        <fullName evidence="10">Sensor protein FixL</fullName>
        <ecNumber evidence="2">2.7.13.3</ecNumber>
    </recommendedName>
</protein>
<organism evidence="16 17">
    <name type="scientific">Sphingomonas mucosissima</name>
    <dbReference type="NCBI Taxonomy" id="370959"/>
    <lineage>
        <taxon>Bacteria</taxon>
        <taxon>Pseudomonadati</taxon>
        <taxon>Pseudomonadota</taxon>
        <taxon>Alphaproteobacteria</taxon>
        <taxon>Sphingomonadales</taxon>
        <taxon>Sphingomonadaceae</taxon>
        <taxon>Sphingomonas</taxon>
    </lineage>
</organism>
<dbReference type="PROSITE" id="PS50113">
    <property type="entry name" value="PAC"/>
    <property type="match status" value="1"/>
</dbReference>
<keyword evidence="8" id="KW-0902">Two-component regulatory system</keyword>
<dbReference type="InterPro" id="IPR035965">
    <property type="entry name" value="PAS-like_dom_sf"/>
</dbReference>
<dbReference type="EMBL" id="NBBJ01000006">
    <property type="protein sequence ID" value="OWK28321.1"/>
    <property type="molecule type" value="Genomic_DNA"/>
</dbReference>
<evidence type="ECO:0000313" key="17">
    <source>
        <dbReference type="Proteomes" id="UP000197783"/>
    </source>
</evidence>
<dbReference type="PRINTS" id="PR00344">
    <property type="entry name" value="BCTRLSENSOR"/>
</dbReference>
<evidence type="ECO:0000256" key="5">
    <source>
        <dbReference type="ARBA" id="ARBA00022741"/>
    </source>
</evidence>
<dbReference type="InterPro" id="IPR013767">
    <property type="entry name" value="PAS_fold"/>
</dbReference>
<proteinExistence type="predicted"/>
<evidence type="ECO:0000259" key="15">
    <source>
        <dbReference type="PROSITE" id="PS50113"/>
    </source>
</evidence>
<dbReference type="NCBIfam" id="TIGR00229">
    <property type="entry name" value="sensory_box"/>
    <property type="match status" value="3"/>
</dbReference>
<comment type="function">
    <text evidence="9">Putative oxygen sensor; modulates the activity of FixJ, a transcriptional activator of nitrogen fixation fixK gene. FixL probably acts as a kinase that phosphorylates FixJ.</text>
</comment>
<dbReference type="AlphaFoldDB" id="A0A245ZF06"/>
<dbReference type="InterPro" id="IPR003594">
    <property type="entry name" value="HATPase_dom"/>
</dbReference>
<sequence length="905" mass="99346">MEVADSRVKEGPNSAISSSYATALVCVWLAFMFAALPLLGWAFDHPLLTRFIADARPMWPLTSIGYISLTLSLAATIMDQRRLAFALVTVPAVLGIIAIAEHLFNAGPELDQILFREQLLMSDAPSAGRPGYHASITFLVLTAGIALANLKGTKSGRIMTVVASLTLGFGTLSISLILQGVGASEREWAPLIETLPAALSAAVLSIGLLVWKSESGWSDLIDIEGAEWRVLRVAFPVILTAPTLTSTLEFWLIRSGTMDALPAEFLSVGLNMVVIGGLLFWSSAMLVRGRAAVQEMSSALDSAAVLLTDLDGRILHWSHGCEDLYGWTADEAIGRRKHELVAPGTPPEHHPAPGEHSEQTEIRHDGRRLRVLQQVRRLERRGKEPLLVVSMIDITERTMVEDALRESEARLAMALDAHEIGIFEWNARADTIRWSAGAEERLGLQPGSIHDYASWEKLVHPDDVVVLNDTVAKAIEAKAPRFSFRFRFNQPNGRVRSMEGSSRAFYDQNGELIRTIGVNVDVTERDDREAQLQAREAQLLSILQTVPDAMVVIDETGHILSFSRTAEQLFGYPADEVIGRNVSILTPDEHTGQHDAYLDHYLATGERRVIGRTRLLTARASNGREIPIELRVGEAVTGGERLFTGFIRDISQRLDSEERLNTLRSELTHLSRLGAMGEMAAGLAHELNQPLAASVNYMATASLLLKEGSDTPRAEEMLEQARSQALRAGEIIRRLRDFVARHDAEVRAEPVEETLRDAVALVFVGQKQLDVSVRYDLDPGAVLMFADRVQVQQVLVNLLRNASEAMRCAGTEDMSILVQTKVIDPETLEIAVSDNGPGLAPDFLDQVYAPFSSTKGEAGMGIGLSICRRIVESHGGELTGENLPQGGARFRFTLPMIDERELELS</sequence>
<evidence type="ECO:0000256" key="10">
    <source>
        <dbReference type="ARBA" id="ARBA00070616"/>
    </source>
</evidence>
<dbReference type="SUPFAM" id="SSF55785">
    <property type="entry name" value="PYP-like sensor domain (PAS domain)"/>
    <property type="match status" value="3"/>
</dbReference>
<keyword evidence="6" id="KW-0418">Kinase</keyword>
<dbReference type="Gene3D" id="2.10.70.100">
    <property type="match status" value="1"/>
</dbReference>
<keyword evidence="12" id="KW-0812">Transmembrane</keyword>
<feature type="transmembrane region" description="Helical" evidence="12">
    <location>
        <begin position="231"/>
        <end position="253"/>
    </location>
</feature>
<accession>A0A245ZF06</accession>
<keyword evidence="17" id="KW-1185">Reference proteome</keyword>
<dbReference type="Pfam" id="PF08448">
    <property type="entry name" value="PAS_4"/>
    <property type="match status" value="1"/>
</dbReference>
<evidence type="ECO:0000256" key="2">
    <source>
        <dbReference type="ARBA" id="ARBA00012438"/>
    </source>
</evidence>
<dbReference type="EC" id="2.7.13.3" evidence="2"/>
<evidence type="ECO:0000256" key="8">
    <source>
        <dbReference type="ARBA" id="ARBA00023012"/>
    </source>
</evidence>
<dbReference type="InterPro" id="IPR013656">
    <property type="entry name" value="PAS_4"/>
</dbReference>
<dbReference type="SMART" id="SM00388">
    <property type="entry name" value="HisKA"/>
    <property type="match status" value="1"/>
</dbReference>
<evidence type="ECO:0000256" key="7">
    <source>
        <dbReference type="ARBA" id="ARBA00022840"/>
    </source>
</evidence>
<evidence type="ECO:0000259" key="14">
    <source>
        <dbReference type="PROSITE" id="PS50112"/>
    </source>
</evidence>
<dbReference type="InterPro" id="IPR000014">
    <property type="entry name" value="PAS"/>
</dbReference>
<dbReference type="Gene3D" id="3.30.565.10">
    <property type="entry name" value="Histidine kinase-like ATPase, C-terminal domain"/>
    <property type="match status" value="1"/>
</dbReference>
<dbReference type="Gene3D" id="1.10.287.130">
    <property type="match status" value="1"/>
</dbReference>
<dbReference type="SMART" id="SM00086">
    <property type="entry name" value="PAC"/>
    <property type="match status" value="3"/>
</dbReference>
<evidence type="ECO:0000256" key="1">
    <source>
        <dbReference type="ARBA" id="ARBA00000085"/>
    </source>
</evidence>
<dbReference type="InterPro" id="IPR013655">
    <property type="entry name" value="PAS_fold_3"/>
</dbReference>
<dbReference type="PANTHER" id="PTHR43065">
    <property type="entry name" value="SENSOR HISTIDINE KINASE"/>
    <property type="match status" value="1"/>
</dbReference>
<dbReference type="SUPFAM" id="SSF47384">
    <property type="entry name" value="Homodimeric domain of signal transducing histidine kinase"/>
    <property type="match status" value="1"/>
</dbReference>
<keyword evidence="4 16" id="KW-0808">Transferase</keyword>
<feature type="transmembrane region" description="Helical" evidence="12">
    <location>
        <begin position="58"/>
        <end position="77"/>
    </location>
</feature>
<dbReference type="Proteomes" id="UP000197783">
    <property type="component" value="Unassembled WGS sequence"/>
</dbReference>
<evidence type="ECO:0000256" key="3">
    <source>
        <dbReference type="ARBA" id="ARBA00022553"/>
    </source>
</evidence>
<dbReference type="InterPro" id="IPR036890">
    <property type="entry name" value="HATPase_C_sf"/>
</dbReference>
<dbReference type="InterPro" id="IPR001610">
    <property type="entry name" value="PAC"/>
</dbReference>
<dbReference type="InterPro" id="IPR000700">
    <property type="entry name" value="PAS-assoc_C"/>
</dbReference>
<dbReference type="Gene3D" id="3.30.450.20">
    <property type="entry name" value="PAS domain"/>
    <property type="match status" value="3"/>
</dbReference>
<keyword evidence="12" id="KW-1133">Transmembrane helix</keyword>
<evidence type="ECO:0000256" key="12">
    <source>
        <dbReference type="SAM" id="Phobius"/>
    </source>
</evidence>
<dbReference type="Pfam" id="PF08447">
    <property type="entry name" value="PAS_3"/>
    <property type="match status" value="1"/>
</dbReference>
<feature type="domain" description="PAS" evidence="14">
    <location>
        <begin position="535"/>
        <end position="605"/>
    </location>
</feature>
<dbReference type="InterPro" id="IPR004358">
    <property type="entry name" value="Sig_transdc_His_kin-like_C"/>
</dbReference>
<dbReference type="InterPro" id="IPR005467">
    <property type="entry name" value="His_kinase_dom"/>
</dbReference>
<keyword evidence="12" id="KW-0472">Membrane</keyword>
<dbReference type="CDD" id="cd00130">
    <property type="entry name" value="PAS"/>
    <property type="match status" value="3"/>
</dbReference>
<evidence type="ECO:0000256" key="11">
    <source>
        <dbReference type="SAM" id="MobiDB-lite"/>
    </source>
</evidence>
<evidence type="ECO:0000259" key="13">
    <source>
        <dbReference type="PROSITE" id="PS50109"/>
    </source>
</evidence>
<dbReference type="PROSITE" id="PS50112">
    <property type="entry name" value="PAS"/>
    <property type="match status" value="3"/>
</dbReference>
<dbReference type="GO" id="GO:0000155">
    <property type="term" value="F:phosphorelay sensor kinase activity"/>
    <property type="evidence" value="ECO:0007669"/>
    <property type="project" value="InterPro"/>
</dbReference>
<dbReference type="RefSeq" id="WP_088335082.1">
    <property type="nucleotide sequence ID" value="NZ_NBBJ01000006.1"/>
</dbReference>
<feature type="transmembrane region" description="Helical" evidence="12">
    <location>
        <begin position="265"/>
        <end position="287"/>
    </location>
</feature>
<reference evidence="16 17" key="1">
    <citation type="submission" date="2017-03" db="EMBL/GenBank/DDBJ databases">
        <title>Genome sequence of Sphingomonas mucosissima DSM 17494.</title>
        <authorList>
            <person name="Poehlein A."/>
            <person name="Wuebbeler J.H."/>
            <person name="Steinbuechel A."/>
            <person name="Daniel R."/>
        </authorList>
    </citation>
    <scope>NUCLEOTIDE SEQUENCE [LARGE SCALE GENOMIC DNA]</scope>
    <source>
        <strain evidence="16 17">DSM 17494</strain>
    </source>
</reference>
<dbReference type="InterPro" id="IPR003661">
    <property type="entry name" value="HisK_dim/P_dom"/>
</dbReference>
<feature type="domain" description="Histidine kinase" evidence="13">
    <location>
        <begin position="682"/>
        <end position="898"/>
    </location>
</feature>
<dbReference type="Pfam" id="PF02518">
    <property type="entry name" value="HATPase_c"/>
    <property type="match status" value="1"/>
</dbReference>
<evidence type="ECO:0000256" key="6">
    <source>
        <dbReference type="ARBA" id="ARBA00022777"/>
    </source>
</evidence>
<keyword evidence="7" id="KW-0067">ATP-binding</keyword>
<dbReference type="CDD" id="cd00082">
    <property type="entry name" value="HisKA"/>
    <property type="match status" value="1"/>
</dbReference>
<feature type="domain" description="PAC" evidence="15">
    <location>
        <begin position="482"/>
        <end position="534"/>
    </location>
</feature>
<evidence type="ECO:0000256" key="4">
    <source>
        <dbReference type="ARBA" id="ARBA00022679"/>
    </source>
</evidence>
<comment type="caution">
    <text evidence="16">The sequence shown here is derived from an EMBL/GenBank/DDBJ whole genome shotgun (WGS) entry which is preliminary data.</text>
</comment>
<evidence type="ECO:0000313" key="16">
    <source>
        <dbReference type="EMBL" id="OWK28321.1"/>
    </source>
</evidence>
<dbReference type="PROSITE" id="PS50109">
    <property type="entry name" value="HIS_KIN"/>
    <property type="match status" value="1"/>
</dbReference>
<feature type="transmembrane region" description="Helical" evidence="12">
    <location>
        <begin position="131"/>
        <end position="150"/>
    </location>
</feature>
<dbReference type="FunFam" id="3.30.450.20:FF:000060">
    <property type="entry name" value="Sensor protein FixL"/>
    <property type="match status" value="1"/>
</dbReference>
<dbReference type="InterPro" id="IPR036097">
    <property type="entry name" value="HisK_dim/P_sf"/>
</dbReference>